<dbReference type="EMBL" id="MU827779">
    <property type="protein sequence ID" value="KAJ7339629.1"/>
    <property type="molecule type" value="Genomic_DNA"/>
</dbReference>
<keyword evidence="2" id="KW-1185">Reference proteome</keyword>
<dbReference type="AlphaFoldDB" id="A0A9W9YHC7"/>
<dbReference type="OrthoDB" id="376826at2759"/>
<reference evidence="1" key="1">
    <citation type="submission" date="2023-01" db="EMBL/GenBank/DDBJ databases">
        <title>Genome assembly of the deep-sea coral Lophelia pertusa.</title>
        <authorList>
            <person name="Herrera S."/>
            <person name="Cordes E."/>
        </authorList>
    </citation>
    <scope>NUCLEOTIDE SEQUENCE</scope>
    <source>
        <strain evidence="1">USNM1676648</strain>
        <tissue evidence="1">Polyp</tissue>
    </source>
</reference>
<dbReference type="GO" id="GO:0019915">
    <property type="term" value="P:lipid storage"/>
    <property type="evidence" value="ECO:0007669"/>
    <property type="project" value="TreeGrafter"/>
</dbReference>
<dbReference type="PANTHER" id="PTHR14024">
    <property type="entry name" value="PERILIPIN"/>
    <property type="match status" value="1"/>
</dbReference>
<gene>
    <name evidence="1" type="primary">PLIN3</name>
    <name evidence="1" type="ORF">OS493_006034</name>
</gene>
<evidence type="ECO:0000313" key="2">
    <source>
        <dbReference type="Proteomes" id="UP001163046"/>
    </source>
</evidence>
<protein>
    <submittedName>
        <fullName evidence="1">Perilipin</fullName>
    </submittedName>
</protein>
<dbReference type="GO" id="GO:0010890">
    <property type="term" value="P:positive regulation of triglyceride storage"/>
    <property type="evidence" value="ECO:0007669"/>
    <property type="project" value="TreeGrafter"/>
</dbReference>
<evidence type="ECO:0000313" key="1">
    <source>
        <dbReference type="EMBL" id="KAJ7339629.1"/>
    </source>
</evidence>
<dbReference type="Proteomes" id="UP001163046">
    <property type="component" value="Unassembled WGS sequence"/>
</dbReference>
<accession>A0A9W9YHC7</accession>
<organism evidence="1 2">
    <name type="scientific">Desmophyllum pertusum</name>
    <dbReference type="NCBI Taxonomy" id="174260"/>
    <lineage>
        <taxon>Eukaryota</taxon>
        <taxon>Metazoa</taxon>
        <taxon>Cnidaria</taxon>
        <taxon>Anthozoa</taxon>
        <taxon>Hexacorallia</taxon>
        <taxon>Scleractinia</taxon>
        <taxon>Caryophylliina</taxon>
        <taxon>Caryophylliidae</taxon>
        <taxon>Desmophyllum</taxon>
    </lineage>
</organism>
<dbReference type="PANTHER" id="PTHR14024:SF49">
    <property type="entry name" value="LIPID STORAGE DROPLETS SURFACE-BINDING PROTEIN 1"/>
    <property type="match status" value="1"/>
</dbReference>
<proteinExistence type="predicted"/>
<sequence length="132" mass="14678">MESEEDSHVCVNETRKSPVLQMPRVFSRLVGLPIVKSACEQVSDLYGRTKDKSLVFMFGFSAAEVYMNAVVVAAKLTYTALPSSGLMGKLKDTFEEKVSQVDIMACDGLEFLENKMASNKIRHGQDYGGWSR</sequence>
<name>A0A9W9YHC7_9CNID</name>
<dbReference type="GO" id="GO:0005811">
    <property type="term" value="C:lipid droplet"/>
    <property type="evidence" value="ECO:0007669"/>
    <property type="project" value="TreeGrafter"/>
</dbReference>
<dbReference type="GO" id="GO:0005829">
    <property type="term" value="C:cytosol"/>
    <property type="evidence" value="ECO:0007669"/>
    <property type="project" value="TreeGrafter"/>
</dbReference>
<comment type="caution">
    <text evidence="1">The sequence shown here is derived from an EMBL/GenBank/DDBJ whole genome shotgun (WGS) entry which is preliminary data.</text>
</comment>